<keyword evidence="1 3" id="KW-0193">Cuticle</keyword>
<dbReference type="AlphaFoldDB" id="A0A922CK93"/>
<dbReference type="GO" id="GO:0008010">
    <property type="term" value="F:structural constituent of chitin-based larval cuticle"/>
    <property type="evidence" value="ECO:0007669"/>
    <property type="project" value="TreeGrafter"/>
</dbReference>
<organism evidence="5 6">
    <name type="scientific">Manduca sexta</name>
    <name type="common">Tobacco hawkmoth</name>
    <name type="synonym">Tobacco hornworm</name>
    <dbReference type="NCBI Taxonomy" id="7130"/>
    <lineage>
        <taxon>Eukaryota</taxon>
        <taxon>Metazoa</taxon>
        <taxon>Ecdysozoa</taxon>
        <taxon>Arthropoda</taxon>
        <taxon>Hexapoda</taxon>
        <taxon>Insecta</taxon>
        <taxon>Pterygota</taxon>
        <taxon>Neoptera</taxon>
        <taxon>Endopterygota</taxon>
        <taxon>Lepidoptera</taxon>
        <taxon>Glossata</taxon>
        <taxon>Ditrysia</taxon>
        <taxon>Bombycoidea</taxon>
        <taxon>Sphingidae</taxon>
        <taxon>Sphinginae</taxon>
        <taxon>Sphingini</taxon>
        <taxon>Manduca</taxon>
    </lineage>
</organism>
<evidence type="ECO:0000313" key="6">
    <source>
        <dbReference type="Proteomes" id="UP000791440"/>
    </source>
</evidence>
<evidence type="ECO:0000256" key="3">
    <source>
        <dbReference type="PROSITE-ProRule" id="PRU00497"/>
    </source>
</evidence>
<name>A0A922CK93_MANSE</name>
<evidence type="ECO:0000313" key="5">
    <source>
        <dbReference type="EMBL" id="KAG6448623.1"/>
    </source>
</evidence>
<dbReference type="PANTHER" id="PTHR10380:SF173">
    <property type="entry name" value="CUTICULAR PROTEIN 47EF, ISOFORM C-RELATED"/>
    <property type="match status" value="1"/>
</dbReference>
<proteinExistence type="predicted"/>
<dbReference type="PANTHER" id="PTHR10380">
    <property type="entry name" value="CUTICLE PROTEIN"/>
    <property type="match status" value="1"/>
</dbReference>
<dbReference type="InterPro" id="IPR050468">
    <property type="entry name" value="Cuticle_Struct_Prot"/>
</dbReference>
<keyword evidence="4" id="KW-0812">Transmembrane</keyword>
<dbReference type="InterPro" id="IPR000618">
    <property type="entry name" value="Insect_cuticle"/>
</dbReference>
<dbReference type="Pfam" id="PF00379">
    <property type="entry name" value="Chitin_bind_4"/>
    <property type="match status" value="1"/>
</dbReference>
<protein>
    <submittedName>
        <fullName evidence="5">Uncharacterized protein</fullName>
    </submittedName>
</protein>
<keyword evidence="2" id="KW-0732">Signal</keyword>
<accession>A0A922CK93</accession>
<dbReference type="EMBL" id="JH668359">
    <property type="protein sequence ID" value="KAG6448623.1"/>
    <property type="molecule type" value="Genomic_DNA"/>
</dbReference>
<evidence type="ECO:0000256" key="1">
    <source>
        <dbReference type="ARBA" id="ARBA00022460"/>
    </source>
</evidence>
<evidence type="ECO:0000256" key="4">
    <source>
        <dbReference type="SAM" id="Phobius"/>
    </source>
</evidence>
<keyword evidence="4" id="KW-1133">Transmembrane helix</keyword>
<reference evidence="5" key="2">
    <citation type="submission" date="2020-12" db="EMBL/GenBank/DDBJ databases">
        <authorList>
            <person name="Kanost M."/>
        </authorList>
    </citation>
    <scope>NUCLEOTIDE SEQUENCE</scope>
</reference>
<sequence length="113" mass="12665">MVYDINLSYTILLVFITITALPASCIIEEIKKLTINNNGYGKYSFEYETSGGTYRREEGGVAPSSGDSLAVRGEYGYVDSAGRLYSLKYVADDNGFRPESSDYSVRYNDRRLI</sequence>
<gene>
    <name evidence="5" type="ORF">O3G_MSEX005560</name>
</gene>
<dbReference type="Proteomes" id="UP000791440">
    <property type="component" value="Unassembled WGS sequence"/>
</dbReference>
<dbReference type="GO" id="GO:0062129">
    <property type="term" value="C:chitin-based extracellular matrix"/>
    <property type="evidence" value="ECO:0007669"/>
    <property type="project" value="TreeGrafter"/>
</dbReference>
<comment type="caution">
    <text evidence="5">The sequence shown here is derived from an EMBL/GenBank/DDBJ whole genome shotgun (WGS) entry which is preliminary data.</text>
</comment>
<reference evidence="5" key="1">
    <citation type="journal article" date="2016" name="Insect Biochem. Mol. Biol.">
        <title>Multifaceted biological insights from a draft genome sequence of the tobacco hornworm moth, Manduca sexta.</title>
        <authorList>
            <person name="Kanost M.R."/>
            <person name="Arrese E.L."/>
            <person name="Cao X."/>
            <person name="Chen Y.R."/>
            <person name="Chellapilla S."/>
            <person name="Goldsmith M.R."/>
            <person name="Grosse-Wilde E."/>
            <person name="Heckel D.G."/>
            <person name="Herndon N."/>
            <person name="Jiang H."/>
            <person name="Papanicolaou A."/>
            <person name="Qu J."/>
            <person name="Soulages J.L."/>
            <person name="Vogel H."/>
            <person name="Walters J."/>
            <person name="Waterhouse R.M."/>
            <person name="Ahn S.J."/>
            <person name="Almeida F.C."/>
            <person name="An C."/>
            <person name="Aqrawi P."/>
            <person name="Bretschneider A."/>
            <person name="Bryant W.B."/>
            <person name="Bucks S."/>
            <person name="Chao H."/>
            <person name="Chevignon G."/>
            <person name="Christen J.M."/>
            <person name="Clarke D.F."/>
            <person name="Dittmer N.T."/>
            <person name="Ferguson L.C.F."/>
            <person name="Garavelou S."/>
            <person name="Gordon K.H.J."/>
            <person name="Gunaratna R.T."/>
            <person name="Han Y."/>
            <person name="Hauser F."/>
            <person name="He Y."/>
            <person name="Heidel-Fischer H."/>
            <person name="Hirsh A."/>
            <person name="Hu Y."/>
            <person name="Jiang H."/>
            <person name="Kalra D."/>
            <person name="Klinner C."/>
            <person name="Konig C."/>
            <person name="Kovar C."/>
            <person name="Kroll A.R."/>
            <person name="Kuwar S.S."/>
            <person name="Lee S.L."/>
            <person name="Lehman R."/>
            <person name="Li K."/>
            <person name="Li Z."/>
            <person name="Liang H."/>
            <person name="Lovelace S."/>
            <person name="Lu Z."/>
            <person name="Mansfield J.H."/>
            <person name="McCulloch K.J."/>
            <person name="Mathew T."/>
            <person name="Morton B."/>
            <person name="Muzny D.M."/>
            <person name="Neunemann D."/>
            <person name="Ongeri F."/>
            <person name="Pauchet Y."/>
            <person name="Pu L.L."/>
            <person name="Pyrousis I."/>
            <person name="Rao X.J."/>
            <person name="Redding A."/>
            <person name="Roesel C."/>
            <person name="Sanchez-Gracia A."/>
            <person name="Schaack S."/>
            <person name="Shukla A."/>
            <person name="Tetreau G."/>
            <person name="Wang Y."/>
            <person name="Xiong G.H."/>
            <person name="Traut W."/>
            <person name="Walsh T.K."/>
            <person name="Worley K.C."/>
            <person name="Wu D."/>
            <person name="Wu W."/>
            <person name="Wu Y.Q."/>
            <person name="Zhang X."/>
            <person name="Zou Z."/>
            <person name="Zucker H."/>
            <person name="Briscoe A.D."/>
            <person name="Burmester T."/>
            <person name="Clem R.J."/>
            <person name="Feyereisen R."/>
            <person name="Grimmelikhuijzen C.J.P."/>
            <person name="Hamodrakas S.J."/>
            <person name="Hansson B.S."/>
            <person name="Huguet E."/>
            <person name="Jermiin L.S."/>
            <person name="Lan Q."/>
            <person name="Lehman H.K."/>
            <person name="Lorenzen M."/>
            <person name="Merzendorfer H."/>
            <person name="Michalopoulos I."/>
            <person name="Morton D.B."/>
            <person name="Muthukrishnan S."/>
            <person name="Oakeshott J.G."/>
            <person name="Palmer W."/>
            <person name="Park Y."/>
            <person name="Passarelli A.L."/>
            <person name="Rozas J."/>
            <person name="Schwartz L.M."/>
            <person name="Smith W."/>
            <person name="Southgate A."/>
            <person name="Vilcinskas A."/>
            <person name="Vogt R."/>
            <person name="Wang P."/>
            <person name="Werren J."/>
            <person name="Yu X.Q."/>
            <person name="Zhou J.J."/>
            <person name="Brown S.J."/>
            <person name="Scherer S.E."/>
            <person name="Richards S."/>
            <person name="Blissard G.W."/>
        </authorList>
    </citation>
    <scope>NUCLEOTIDE SEQUENCE</scope>
</reference>
<keyword evidence="6" id="KW-1185">Reference proteome</keyword>
<keyword evidence="4" id="KW-0472">Membrane</keyword>
<dbReference type="PROSITE" id="PS51155">
    <property type="entry name" value="CHIT_BIND_RR_2"/>
    <property type="match status" value="1"/>
</dbReference>
<dbReference type="PRINTS" id="PR00947">
    <property type="entry name" value="CUTICLE"/>
</dbReference>
<feature type="transmembrane region" description="Helical" evidence="4">
    <location>
        <begin position="6"/>
        <end position="27"/>
    </location>
</feature>
<evidence type="ECO:0000256" key="2">
    <source>
        <dbReference type="ARBA" id="ARBA00022729"/>
    </source>
</evidence>
<dbReference type="EMBL" id="JH668359">
    <property type="protein sequence ID" value="KAG6448622.1"/>
    <property type="molecule type" value="Genomic_DNA"/>
</dbReference>